<accession>A0A927ZSZ7</accession>
<evidence type="ECO:0000259" key="1">
    <source>
        <dbReference type="PROSITE" id="PS51186"/>
    </source>
</evidence>
<dbReference type="Proteomes" id="UP000768462">
    <property type="component" value="Unassembled WGS sequence"/>
</dbReference>
<dbReference type="AlphaFoldDB" id="A0A927ZSZ7"/>
<reference evidence="2" key="1">
    <citation type="submission" date="2019-04" db="EMBL/GenBank/DDBJ databases">
        <title>Evolution of Biomass-Degrading Anaerobic Consortia Revealed by Metagenomics.</title>
        <authorList>
            <person name="Peng X."/>
        </authorList>
    </citation>
    <scope>NUCLEOTIDE SEQUENCE</scope>
    <source>
        <strain evidence="2">SIG254</strain>
    </source>
</reference>
<protein>
    <submittedName>
        <fullName evidence="2">GNAT family N-acetyltransferase</fullName>
    </submittedName>
</protein>
<dbReference type="PANTHER" id="PTHR43792">
    <property type="entry name" value="GNAT FAMILY, PUTATIVE (AFU_ORTHOLOGUE AFUA_3G00765)-RELATED-RELATED"/>
    <property type="match status" value="1"/>
</dbReference>
<dbReference type="SUPFAM" id="SSF55729">
    <property type="entry name" value="Acyl-CoA N-acyltransferases (Nat)"/>
    <property type="match status" value="1"/>
</dbReference>
<dbReference type="GO" id="GO:0016747">
    <property type="term" value="F:acyltransferase activity, transferring groups other than amino-acyl groups"/>
    <property type="evidence" value="ECO:0007669"/>
    <property type="project" value="InterPro"/>
</dbReference>
<dbReference type="PANTHER" id="PTHR43792:SF10">
    <property type="entry name" value="N-ACETYLTRANSFERASE DOMAIN-CONTAINING PROTEIN"/>
    <property type="match status" value="1"/>
</dbReference>
<dbReference type="CDD" id="cd04301">
    <property type="entry name" value="NAT_SF"/>
    <property type="match status" value="1"/>
</dbReference>
<evidence type="ECO:0000313" key="2">
    <source>
        <dbReference type="EMBL" id="MBE6059413.1"/>
    </source>
</evidence>
<name>A0A927ZSZ7_9CLOT</name>
<organism evidence="2 3">
    <name type="scientific">Clostridium sulfidigenes</name>
    <dbReference type="NCBI Taxonomy" id="318464"/>
    <lineage>
        <taxon>Bacteria</taxon>
        <taxon>Bacillati</taxon>
        <taxon>Bacillota</taxon>
        <taxon>Clostridia</taxon>
        <taxon>Eubacteriales</taxon>
        <taxon>Clostridiaceae</taxon>
        <taxon>Clostridium</taxon>
    </lineage>
</organism>
<proteinExistence type="predicted"/>
<dbReference type="PROSITE" id="PS51186">
    <property type="entry name" value="GNAT"/>
    <property type="match status" value="1"/>
</dbReference>
<dbReference type="InterPro" id="IPR051531">
    <property type="entry name" value="N-acetyltransferase"/>
</dbReference>
<feature type="domain" description="N-acetyltransferase" evidence="1">
    <location>
        <begin position="9"/>
        <end position="164"/>
    </location>
</feature>
<sequence>MIRIEGDKIYLKTCTRDEYHEHYKSYVADPIMDPNTYIYDKEKVDKKYNSIIEKESWYPRVGIFLRDGRIIGELSFKRIDYEKSRCELGLALANNDYKGLGYGTEAVKLAIDYVFNTLKLKCIYADTMDSNKRMQSIFNKFGFEFINKEEHFYNMHDRWEDKLNYILRNPEVLY</sequence>
<dbReference type="InterPro" id="IPR016181">
    <property type="entry name" value="Acyl_CoA_acyltransferase"/>
</dbReference>
<dbReference type="InterPro" id="IPR000182">
    <property type="entry name" value="GNAT_dom"/>
</dbReference>
<gene>
    <name evidence="2" type="ORF">E7215_04470</name>
</gene>
<dbReference type="Gene3D" id="3.40.630.30">
    <property type="match status" value="1"/>
</dbReference>
<dbReference type="Pfam" id="PF13302">
    <property type="entry name" value="Acetyltransf_3"/>
    <property type="match status" value="1"/>
</dbReference>
<comment type="caution">
    <text evidence="2">The sequence shown here is derived from an EMBL/GenBank/DDBJ whole genome shotgun (WGS) entry which is preliminary data.</text>
</comment>
<dbReference type="EMBL" id="SVCM01000052">
    <property type="protein sequence ID" value="MBE6059413.1"/>
    <property type="molecule type" value="Genomic_DNA"/>
</dbReference>
<evidence type="ECO:0000313" key="3">
    <source>
        <dbReference type="Proteomes" id="UP000768462"/>
    </source>
</evidence>